<dbReference type="GO" id="GO:0005524">
    <property type="term" value="F:ATP binding"/>
    <property type="evidence" value="ECO:0007669"/>
    <property type="project" value="InterPro"/>
</dbReference>
<dbReference type="PANTHER" id="PTHR10098:SF106">
    <property type="entry name" value="TETRATRICOPEPTIDE REPEAT PROTEIN 28-LIKE PROTEIN"/>
    <property type="match status" value="1"/>
</dbReference>
<feature type="domain" description="Protein kinase" evidence="2">
    <location>
        <begin position="94"/>
        <end position="391"/>
    </location>
</feature>
<gene>
    <name evidence="3" type="ORF">M407DRAFT_29046</name>
</gene>
<feature type="repeat" description="TPR" evidence="1">
    <location>
        <begin position="724"/>
        <end position="757"/>
    </location>
</feature>
<dbReference type="PROSITE" id="PS50005">
    <property type="entry name" value="TPR"/>
    <property type="match status" value="4"/>
</dbReference>
<reference evidence="3 4" key="1">
    <citation type="submission" date="2014-04" db="EMBL/GenBank/DDBJ databases">
        <authorList>
            <consortium name="DOE Joint Genome Institute"/>
            <person name="Kuo A."/>
            <person name="Girlanda M."/>
            <person name="Perotto S."/>
            <person name="Kohler A."/>
            <person name="Nagy L.G."/>
            <person name="Floudas D."/>
            <person name="Copeland A."/>
            <person name="Barry K.W."/>
            <person name="Cichocki N."/>
            <person name="Veneault-Fourrey C."/>
            <person name="LaButti K."/>
            <person name="Lindquist E.A."/>
            <person name="Lipzen A."/>
            <person name="Lundell T."/>
            <person name="Morin E."/>
            <person name="Murat C."/>
            <person name="Sun H."/>
            <person name="Tunlid A."/>
            <person name="Henrissat B."/>
            <person name="Grigoriev I.V."/>
            <person name="Hibbett D.S."/>
            <person name="Martin F."/>
            <person name="Nordberg H.P."/>
            <person name="Cantor M.N."/>
            <person name="Hua S.X."/>
        </authorList>
    </citation>
    <scope>NUCLEOTIDE SEQUENCE [LARGE SCALE GENOMIC DNA]</scope>
    <source>
        <strain evidence="3 4">MUT 4182</strain>
    </source>
</reference>
<dbReference type="SUPFAM" id="SSF48452">
    <property type="entry name" value="TPR-like"/>
    <property type="match status" value="3"/>
</dbReference>
<dbReference type="GO" id="GO:0004672">
    <property type="term" value="F:protein kinase activity"/>
    <property type="evidence" value="ECO:0007669"/>
    <property type="project" value="InterPro"/>
</dbReference>
<dbReference type="Gene3D" id="1.25.40.10">
    <property type="entry name" value="Tetratricopeptide repeat domain"/>
    <property type="match status" value="3"/>
</dbReference>
<organism evidence="3 4">
    <name type="scientific">Tulasnella calospora MUT 4182</name>
    <dbReference type="NCBI Taxonomy" id="1051891"/>
    <lineage>
        <taxon>Eukaryota</taxon>
        <taxon>Fungi</taxon>
        <taxon>Dikarya</taxon>
        <taxon>Basidiomycota</taxon>
        <taxon>Agaricomycotina</taxon>
        <taxon>Agaricomycetes</taxon>
        <taxon>Cantharellales</taxon>
        <taxon>Tulasnellaceae</taxon>
        <taxon>Tulasnella</taxon>
    </lineage>
</organism>
<protein>
    <recommendedName>
        <fullName evidence="2">Protein kinase domain-containing protein</fullName>
    </recommendedName>
</protein>
<evidence type="ECO:0000313" key="4">
    <source>
        <dbReference type="Proteomes" id="UP000054248"/>
    </source>
</evidence>
<keyword evidence="1" id="KW-0802">TPR repeat</keyword>
<keyword evidence="4" id="KW-1185">Reference proteome</keyword>
<sequence length="896" mass="98792">MQGFTSNSEPLQGAGSWNLSPCHAPLLEENAGAASDVSVGQGTSTDAAAEIIPQKPSAVGPPSPSCVLTINDIPQRERLDYLASFRTSLEAISFNSSKSHRGGGKAKVMPATVRGAAGNEETVAVKKLNYHEGMEIHKFSNEFVNEVEILAGLSHDNVVRLIGFVEQLEQGEAWLILCWHPNGNVGEFLAKGEWEIPERISLIKDTFEGLTYLHSRKPPICHGDLKSLNILVSSSYRAIITDFGSARLLNKLAERVVTEDLDLTTRWDSATEEVKIDVGATGDQLTLTGPSWSLRWASPEVLFGATPNLPSDIWSAGWICWEIMTNRVPFPELNSEGVITLTVIKGKVPSTREDAQLSQINGLCSLMTDCWKFNPKERPGIAQCRNEIVWMPSTPPSGVKALSPELLLQMGNLNLSQGRYEKAGSLFQQALAAARAAGGSNEIAKTLFRLGTTYTVQAKFPEAEDSFVQAQEIYSRTGDDQGRANVLQGLGNLYSLQSKASEAEESFIQAQQIYTRIGDDQGRANGLRGLGDLYYSQTKYSEAEKSLIQAQQIYTRTGDGQGQANAFKGLGDLYCSQTKYLEAEEAFVQSQQICTRLGNDHGRANALQARGKLYYLQNKYPEAEDSFVQAQQIYTHIGNDQGRASALQTLGDLYCIQTKYSDAEKSLIQAQQIFTRIGDDQGRANTFRGLGNLYSAQTKYSEAQESFLQAQQIFIRTGDDQGRANVLQGLGDVYYSQGKYCEAEESLTQAQQIYTRTSDAQGQANALQALGDLYRSQSKYSEAEKSLIQAQEISTRIGDNQGRANAFRGLGTLYCLQTKYCESEESLIQAQQIYTRLGEDWGRAETLRKLGHLHTTQSRYVKAAAFYAEARDLFARIGRLDDQEDASRWLEAVSQE</sequence>
<feature type="repeat" description="TPR" evidence="1">
    <location>
        <begin position="444"/>
        <end position="477"/>
    </location>
</feature>
<reference evidence="4" key="2">
    <citation type="submission" date="2015-01" db="EMBL/GenBank/DDBJ databases">
        <title>Evolutionary Origins and Diversification of the Mycorrhizal Mutualists.</title>
        <authorList>
            <consortium name="DOE Joint Genome Institute"/>
            <consortium name="Mycorrhizal Genomics Consortium"/>
            <person name="Kohler A."/>
            <person name="Kuo A."/>
            <person name="Nagy L.G."/>
            <person name="Floudas D."/>
            <person name="Copeland A."/>
            <person name="Barry K.W."/>
            <person name="Cichocki N."/>
            <person name="Veneault-Fourrey C."/>
            <person name="LaButti K."/>
            <person name="Lindquist E.A."/>
            <person name="Lipzen A."/>
            <person name="Lundell T."/>
            <person name="Morin E."/>
            <person name="Murat C."/>
            <person name="Riley R."/>
            <person name="Ohm R."/>
            <person name="Sun H."/>
            <person name="Tunlid A."/>
            <person name="Henrissat B."/>
            <person name="Grigoriev I.V."/>
            <person name="Hibbett D.S."/>
            <person name="Martin F."/>
        </authorList>
    </citation>
    <scope>NUCLEOTIDE SEQUENCE [LARGE SCALE GENOMIC DNA]</scope>
    <source>
        <strain evidence="4">MUT 4182</strain>
    </source>
</reference>
<evidence type="ECO:0000256" key="1">
    <source>
        <dbReference type="PROSITE-ProRule" id="PRU00339"/>
    </source>
</evidence>
<evidence type="ECO:0000259" key="2">
    <source>
        <dbReference type="PROSITE" id="PS50011"/>
    </source>
</evidence>
<dbReference type="Pfam" id="PF13424">
    <property type="entry name" value="TPR_12"/>
    <property type="match status" value="6"/>
</dbReference>
<name>A0A0C3KIQ8_9AGAM</name>
<dbReference type="EMBL" id="KN823141">
    <property type="protein sequence ID" value="KIO21328.1"/>
    <property type="molecule type" value="Genomic_DNA"/>
</dbReference>
<dbReference type="InterPro" id="IPR011009">
    <property type="entry name" value="Kinase-like_dom_sf"/>
</dbReference>
<dbReference type="InterPro" id="IPR008271">
    <property type="entry name" value="Ser/Thr_kinase_AS"/>
</dbReference>
<accession>A0A0C3KIQ8</accession>
<dbReference type="Pfam" id="PF00069">
    <property type="entry name" value="Pkinase"/>
    <property type="match status" value="1"/>
</dbReference>
<dbReference type="InterPro" id="IPR000719">
    <property type="entry name" value="Prot_kinase_dom"/>
</dbReference>
<proteinExistence type="predicted"/>
<dbReference type="SMART" id="SM00028">
    <property type="entry name" value="TPR"/>
    <property type="match status" value="12"/>
</dbReference>
<dbReference type="PROSITE" id="PS00108">
    <property type="entry name" value="PROTEIN_KINASE_ST"/>
    <property type="match status" value="1"/>
</dbReference>
<dbReference type="STRING" id="1051891.A0A0C3KIQ8"/>
<evidence type="ECO:0000313" key="3">
    <source>
        <dbReference type="EMBL" id="KIO21328.1"/>
    </source>
</evidence>
<dbReference type="OrthoDB" id="5986190at2759"/>
<dbReference type="HOGENOM" id="CLU_000288_7_37_1"/>
<feature type="repeat" description="TPR" evidence="1">
    <location>
        <begin position="404"/>
        <end position="437"/>
    </location>
</feature>
<dbReference type="SMART" id="SM00220">
    <property type="entry name" value="S_TKc"/>
    <property type="match status" value="1"/>
</dbReference>
<dbReference type="Proteomes" id="UP000054248">
    <property type="component" value="Unassembled WGS sequence"/>
</dbReference>
<dbReference type="PANTHER" id="PTHR10098">
    <property type="entry name" value="RAPSYN-RELATED"/>
    <property type="match status" value="1"/>
</dbReference>
<dbReference type="AlphaFoldDB" id="A0A0C3KIQ8"/>
<dbReference type="InterPro" id="IPR011990">
    <property type="entry name" value="TPR-like_helical_dom_sf"/>
</dbReference>
<feature type="repeat" description="TPR" evidence="1">
    <location>
        <begin position="684"/>
        <end position="717"/>
    </location>
</feature>
<dbReference type="SUPFAM" id="SSF56112">
    <property type="entry name" value="Protein kinase-like (PK-like)"/>
    <property type="match status" value="1"/>
</dbReference>
<dbReference type="PROSITE" id="PS50011">
    <property type="entry name" value="PROTEIN_KINASE_DOM"/>
    <property type="match status" value="1"/>
</dbReference>
<dbReference type="InterPro" id="IPR019734">
    <property type="entry name" value="TPR_rpt"/>
</dbReference>
<dbReference type="Gene3D" id="1.10.510.10">
    <property type="entry name" value="Transferase(Phosphotransferase) domain 1"/>
    <property type="match status" value="1"/>
</dbReference>